<keyword evidence="10" id="KW-1185">Reference proteome</keyword>
<evidence type="ECO:0000256" key="6">
    <source>
        <dbReference type="ARBA" id="ARBA00023136"/>
    </source>
</evidence>
<sequence length="161" mass="18420">MSESKSLGQSENSKEMRSLALTPTWSVASVLTIFVAVSLLVERSIHRLGHWLRKTDRKPLLAAVEKMKEELMLLGFISLLLTATSSIISNICIPSKFYNSAFAPCTRQEVNEEMENKDMKERKLFMAFFYPHSHRRVLNGLNQNTCREASQLYMNPDTNSF</sequence>
<dbReference type="PANTHER" id="PTHR31942:SF77">
    <property type="entry name" value="MLO-LIKE PROTEIN 14"/>
    <property type="match status" value="1"/>
</dbReference>
<keyword evidence="3 8" id="KW-0812">Transmembrane</keyword>
<evidence type="ECO:0000256" key="5">
    <source>
        <dbReference type="ARBA" id="ARBA00022989"/>
    </source>
</evidence>
<feature type="transmembrane region" description="Helical" evidence="8">
    <location>
        <begin position="71"/>
        <end position="91"/>
    </location>
</feature>
<comment type="subcellular location">
    <subcellularLocation>
        <location evidence="1">Membrane</location>
        <topology evidence="1">Multi-pass membrane protein</topology>
    </subcellularLocation>
</comment>
<evidence type="ECO:0000256" key="7">
    <source>
        <dbReference type="ARBA" id="ARBA00023265"/>
    </source>
</evidence>
<gene>
    <name evidence="9" type="ORF">Adt_42690</name>
</gene>
<proteinExistence type="inferred from homology"/>
<evidence type="ECO:0000256" key="3">
    <source>
        <dbReference type="ARBA" id="ARBA00022692"/>
    </source>
</evidence>
<evidence type="ECO:0000256" key="2">
    <source>
        <dbReference type="ARBA" id="ARBA00006574"/>
    </source>
</evidence>
<keyword evidence="4" id="KW-0611">Plant defense</keyword>
<comment type="caution">
    <text evidence="9">The sequence shown here is derived from an EMBL/GenBank/DDBJ whole genome shotgun (WGS) entry which is preliminary data.</text>
</comment>
<feature type="transmembrane region" description="Helical" evidence="8">
    <location>
        <begin position="20"/>
        <end position="41"/>
    </location>
</feature>
<dbReference type="Proteomes" id="UP001604336">
    <property type="component" value="Unassembled WGS sequence"/>
</dbReference>
<reference evidence="10" key="1">
    <citation type="submission" date="2024-07" db="EMBL/GenBank/DDBJ databases">
        <title>Two chromosome-level genome assemblies of Korean endemic species Abeliophyllum distichum and Forsythia ovata (Oleaceae).</title>
        <authorList>
            <person name="Jang H."/>
        </authorList>
    </citation>
    <scope>NUCLEOTIDE SEQUENCE [LARGE SCALE GENOMIC DNA]</scope>
</reference>
<keyword evidence="5 8" id="KW-1133">Transmembrane helix</keyword>
<dbReference type="InterPro" id="IPR004326">
    <property type="entry name" value="Mlo"/>
</dbReference>
<comment type="similarity">
    <text evidence="2">Belongs to the MLO family.</text>
</comment>
<dbReference type="GO" id="GO:0016020">
    <property type="term" value="C:membrane"/>
    <property type="evidence" value="ECO:0007669"/>
    <property type="project" value="UniProtKB-SubCell"/>
</dbReference>
<dbReference type="EMBL" id="JBFOLK010000013">
    <property type="protein sequence ID" value="KAL2466839.1"/>
    <property type="molecule type" value="Genomic_DNA"/>
</dbReference>
<evidence type="ECO:0000313" key="10">
    <source>
        <dbReference type="Proteomes" id="UP001604336"/>
    </source>
</evidence>
<dbReference type="AlphaFoldDB" id="A0ABD1PV48"/>
<keyword evidence="6 8" id="KW-0472">Membrane</keyword>
<dbReference type="GO" id="GO:0006952">
    <property type="term" value="P:defense response"/>
    <property type="evidence" value="ECO:0007669"/>
    <property type="project" value="UniProtKB-KW"/>
</dbReference>
<evidence type="ECO:0000256" key="1">
    <source>
        <dbReference type="ARBA" id="ARBA00004141"/>
    </source>
</evidence>
<evidence type="ECO:0000256" key="8">
    <source>
        <dbReference type="SAM" id="Phobius"/>
    </source>
</evidence>
<accession>A0ABD1PV48</accession>
<name>A0ABD1PV48_9LAMI</name>
<dbReference type="PANTHER" id="PTHR31942">
    <property type="entry name" value="MLO-LIKE PROTEIN 1"/>
    <property type="match status" value="1"/>
</dbReference>
<evidence type="ECO:0000256" key="4">
    <source>
        <dbReference type="ARBA" id="ARBA00022821"/>
    </source>
</evidence>
<organism evidence="9 10">
    <name type="scientific">Abeliophyllum distichum</name>
    <dbReference type="NCBI Taxonomy" id="126358"/>
    <lineage>
        <taxon>Eukaryota</taxon>
        <taxon>Viridiplantae</taxon>
        <taxon>Streptophyta</taxon>
        <taxon>Embryophyta</taxon>
        <taxon>Tracheophyta</taxon>
        <taxon>Spermatophyta</taxon>
        <taxon>Magnoliopsida</taxon>
        <taxon>eudicotyledons</taxon>
        <taxon>Gunneridae</taxon>
        <taxon>Pentapetalae</taxon>
        <taxon>asterids</taxon>
        <taxon>lamiids</taxon>
        <taxon>Lamiales</taxon>
        <taxon>Oleaceae</taxon>
        <taxon>Forsythieae</taxon>
        <taxon>Abeliophyllum</taxon>
    </lineage>
</organism>
<protein>
    <submittedName>
        <fullName evidence="9">MLO-like protein 11</fullName>
    </submittedName>
</protein>
<dbReference type="Pfam" id="PF03094">
    <property type="entry name" value="Mlo"/>
    <property type="match status" value="1"/>
</dbReference>
<keyword evidence="7" id="KW-0568">Pathogenesis-related protein</keyword>
<evidence type="ECO:0000313" key="9">
    <source>
        <dbReference type="EMBL" id="KAL2466839.1"/>
    </source>
</evidence>